<proteinExistence type="predicted"/>
<dbReference type="InterPro" id="IPR000873">
    <property type="entry name" value="AMP-dep_synth/lig_dom"/>
</dbReference>
<dbReference type="Gene3D" id="3.40.50.980">
    <property type="match status" value="2"/>
</dbReference>
<dbReference type="GO" id="GO:0044550">
    <property type="term" value="P:secondary metabolite biosynthetic process"/>
    <property type="evidence" value="ECO:0007669"/>
    <property type="project" value="TreeGrafter"/>
</dbReference>
<evidence type="ECO:0000259" key="1">
    <source>
        <dbReference type="Pfam" id="PF00501"/>
    </source>
</evidence>
<dbReference type="PROSITE" id="PS00455">
    <property type="entry name" value="AMP_BINDING"/>
    <property type="match status" value="1"/>
</dbReference>
<dbReference type="InterPro" id="IPR045851">
    <property type="entry name" value="AMP-bd_C_sf"/>
</dbReference>
<evidence type="ECO:0000313" key="4">
    <source>
        <dbReference type="Proteomes" id="UP000317839"/>
    </source>
</evidence>
<keyword evidence="4" id="KW-1185">Reference proteome</keyword>
<gene>
    <name evidence="3" type="ORF">FLL45_05430</name>
</gene>
<dbReference type="InterPro" id="IPR020845">
    <property type="entry name" value="AMP-binding_CS"/>
</dbReference>
<comment type="caution">
    <text evidence="3">The sequence shown here is derived from an EMBL/GenBank/DDBJ whole genome shotgun (WGS) entry which is preliminary data.</text>
</comment>
<name>A0A545TJN0_9GAMM</name>
<dbReference type="AlphaFoldDB" id="A0A545TJN0"/>
<sequence>MNNNPFSRKTQPSNIHKLFEQYAITNPDNIAVKYSGESITYSVLNARANNLASHLKAKNVGVSDIVALEMSHTIEFVVSIIAILKCGAAYLPIDSQLPIHRIEKYLDIAKVKLLIANKTSQVSSLSTLPIILFEEKGLFEQELSEFQSINGEPDSRAYVMFTSGSTGDPKGVEVPHRAVIRLVKETNYISVAETDCILQFAPANFDASTFEFWGALLNGACVALYSGKGLDPNRLKQDLVNNNVTILWLTAALFHLVADKFIDVLRPLRVLLAGGDVLSAKYIRKVINQFPDITMINGYGPTENTTFTCCHKMTKNNLPDTNVPIGKAITGTNVFILDENFNPVKDGRLGELYTSGSGVALGYLNDSNNQNFFYNDKIDTGLIYRTGDLVARNENGEILFHGRKDNQVKIRGYRVSLEEVKSAIVKVKEVVDAIVTTKKYESGDQILVAYIQVKEEHELSPKSIKSMLAKILPDYMIPDSFIFSESLPINNNGKVDKKLMSTT</sequence>
<dbReference type="PANTHER" id="PTHR45527">
    <property type="entry name" value="NONRIBOSOMAL PEPTIDE SYNTHETASE"/>
    <property type="match status" value="1"/>
</dbReference>
<dbReference type="NCBIfam" id="TIGR01733">
    <property type="entry name" value="AA-adenyl-dom"/>
    <property type="match status" value="1"/>
</dbReference>
<dbReference type="InterPro" id="IPR010071">
    <property type="entry name" value="AA_adenyl_dom"/>
</dbReference>
<dbReference type="InterPro" id="IPR025110">
    <property type="entry name" value="AMP-bd_C"/>
</dbReference>
<dbReference type="Pfam" id="PF00501">
    <property type="entry name" value="AMP-binding"/>
    <property type="match status" value="1"/>
</dbReference>
<feature type="domain" description="AMP-binding enzyme C-terminal" evidence="2">
    <location>
        <begin position="419"/>
        <end position="494"/>
    </location>
</feature>
<evidence type="ECO:0000259" key="2">
    <source>
        <dbReference type="Pfam" id="PF13193"/>
    </source>
</evidence>
<dbReference type="CDD" id="cd12117">
    <property type="entry name" value="A_NRPS_Srf_like"/>
    <property type="match status" value="1"/>
</dbReference>
<dbReference type="SUPFAM" id="SSF56801">
    <property type="entry name" value="Acetyl-CoA synthetase-like"/>
    <property type="match status" value="1"/>
</dbReference>
<dbReference type="GO" id="GO:0043041">
    <property type="term" value="P:amino acid activation for nonribosomal peptide biosynthetic process"/>
    <property type="evidence" value="ECO:0007669"/>
    <property type="project" value="TreeGrafter"/>
</dbReference>
<dbReference type="Proteomes" id="UP000317839">
    <property type="component" value="Unassembled WGS sequence"/>
</dbReference>
<dbReference type="Gene3D" id="2.30.38.10">
    <property type="entry name" value="Luciferase, Domain 3"/>
    <property type="match status" value="1"/>
</dbReference>
<dbReference type="Gene3D" id="3.30.300.30">
    <property type="match status" value="1"/>
</dbReference>
<feature type="domain" description="AMP-dependent synthetase/ligase" evidence="1">
    <location>
        <begin position="19"/>
        <end position="364"/>
    </location>
</feature>
<dbReference type="RefSeq" id="WP_142940958.1">
    <property type="nucleotide sequence ID" value="NZ_VIKR01000001.1"/>
</dbReference>
<dbReference type="PANTHER" id="PTHR45527:SF1">
    <property type="entry name" value="FATTY ACID SYNTHASE"/>
    <property type="match status" value="1"/>
</dbReference>
<dbReference type="GO" id="GO:0005829">
    <property type="term" value="C:cytosol"/>
    <property type="evidence" value="ECO:0007669"/>
    <property type="project" value="TreeGrafter"/>
</dbReference>
<evidence type="ECO:0000313" key="3">
    <source>
        <dbReference type="EMBL" id="TQV77386.1"/>
    </source>
</evidence>
<accession>A0A545TJN0</accession>
<protein>
    <submittedName>
        <fullName evidence="3">Amino acid adenylation domain-containing protein</fullName>
    </submittedName>
</protein>
<reference evidence="3 4" key="1">
    <citation type="submission" date="2019-06" db="EMBL/GenBank/DDBJ databases">
        <title>Draft genome of Aliikangiella marina GYP-15.</title>
        <authorList>
            <person name="Wang G."/>
        </authorList>
    </citation>
    <scope>NUCLEOTIDE SEQUENCE [LARGE SCALE GENOMIC DNA]</scope>
    <source>
        <strain evidence="3 4">GYP-15</strain>
    </source>
</reference>
<organism evidence="3 4">
    <name type="scientific">Aliikangiella marina</name>
    <dbReference type="NCBI Taxonomy" id="1712262"/>
    <lineage>
        <taxon>Bacteria</taxon>
        <taxon>Pseudomonadati</taxon>
        <taxon>Pseudomonadota</taxon>
        <taxon>Gammaproteobacteria</taxon>
        <taxon>Oceanospirillales</taxon>
        <taxon>Pleioneaceae</taxon>
        <taxon>Aliikangiella</taxon>
    </lineage>
</organism>
<dbReference type="GO" id="GO:0031177">
    <property type="term" value="F:phosphopantetheine binding"/>
    <property type="evidence" value="ECO:0007669"/>
    <property type="project" value="TreeGrafter"/>
</dbReference>
<dbReference type="OrthoDB" id="9757559at2"/>
<dbReference type="EMBL" id="VIKR01000001">
    <property type="protein sequence ID" value="TQV77386.1"/>
    <property type="molecule type" value="Genomic_DNA"/>
</dbReference>
<dbReference type="Pfam" id="PF13193">
    <property type="entry name" value="AMP-binding_C"/>
    <property type="match status" value="1"/>
</dbReference>